<dbReference type="FunCoup" id="B4MEC5">
    <property type="interactions" value="80"/>
</dbReference>
<dbReference type="GO" id="GO:0034703">
    <property type="term" value="C:cation channel complex"/>
    <property type="evidence" value="ECO:0007669"/>
    <property type="project" value="UniProtKB-ARBA"/>
</dbReference>
<gene>
    <name evidence="14" type="primary">Dvir\GJ17169</name>
    <name evidence="14" type="ORF">Dvir_GJ17169</name>
</gene>
<keyword evidence="9 12" id="KW-0472">Membrane</keyword>
<evidence type="ECO:0000256" key="2">
    <source>
        <dbReference type="ARBA" id="ARBA00022448"/>
    </source>
</evidence>
<dbReference type="Pfam" id="PF00520">
    <property type="entry name" value="Ion_trans"/>
    <property type="match status" value="1"/>
</dbReference>
<dbReference type="InterPro" id="IPR005821">
    <property type="entry name" value="Ion_trans_dom"/>
</dbReference>
<evidence type="ECO:0000256" key="10">
    <source>
        <dbReference type="ARBA" id="ARBA00023303"/>
    </source>
</evidence>
<dbReference type="PROSITE" id="PS50297">
    <property type="entry name" value="ANK_REP_REGION"/>
    <property type="match status" value="1"/>
</dbReference>
<feature type="transmembrane region" description="Helical" evidence="12">
    <location>
        <begin position="708"/>
        <end position="729"/>
    </location>
</feature>
<reference evidence="14 15" key="1">
    <citation type="journal article" date="2007" name="Nature">
        <title>Evolution of genes and genomes on the Drosophila phylogeny.</title>
        <authorList>
            <consortium name="Drosophila 12 Genomes Consortium"/>
            <person name="Clark A.G."/>
            <person name="Eisen M.B."/>
            <person name="Smith D.R."/>
            <person name="Bergman C.M."/>
            <person name="Oliver B."/>
            <person name="Markow T.A."/>
            <person name="Kaufman T.C."/>
            <person name="Kellis M."/>
            <person name="Gelbart W."/>
            <person name="Iyer V.N."/>
            <person name="Pollard D.A."/>
            <person name="Sackton T.B."/>
            <person name="Larracuente A.M."/>
            <person name="Singh N.D."/>
            <person name="Abad J.P."/>
            <person name="Abt D.N."/>
            <person name="Adryan B."/>
            <person name="Aguade M."/>
            <person name="Akashi H."/>
            <person name="Anderson W.W."/>
            <person name="Aquadro C.F."/>
            <person name="Ardell D.H."/>
            <person name="Arguello R."/>
            <person name="Artieri C.G."/>
            <person name="Barbash D.A."/>
            <person name="Barker D."/>
            <person name="Barsanti P."/>
            <person name="Batterham P."/>
            <person name="Batzoglou S."/>
            <person name="Begun D."/>
            <person name="Bhutkar A."/>
            <person name="Blanco E."/>
            <person name="Bosak S.A."/>
            <person name="Bradley R.K."/>
            <person name="Brand A.D."/>
            <person name="Brent M.R."/>
            <person name="Brooks A.N."/>
            <person name="Brown R.H."/>
            <person name="Butlin R.K."/>
            <person name="Caggese C."/>
            <person name="Calvi B.R."/>
            <person name="Bernardo de Carvalho A."/>
            <person name="Caspi A."/>
            <person name="Castrezana S."/>
            <person name="Celniker S.E."/>
            <person name="Chang J.L."/>
            <person name="Chapple C."/>
            <person name="Chatterji S."/>
            <person name="Chinwalla A."/>
            <person name="Civetta A."/>
            <person name="Clifton S.W."/>
            <person name="Comeron J.M."/>
            <person name="Costello J.C."/>
            <person name="Coyne J.A."/>
            <person name="Daub J."/>
            <person name="David R.G."/>
            <person name="Delcher A.L."/>
            <person name="Delehaunty K."/>
            <person name="Do C.B."/>
            <person name="Ebling H."/>
            <person name="Edwards K."/>
            <person name="Eickbush T."/>
            <person name="Evans J.D."/>
            <person name="Filipski A."/>
            <person name="Findeiss S."/>
            <person name="Freyhult E."/>
            <person name="Fulton L."/>
            <person name="Fulton R."/>
            <person name="Garcia A.C."/>
            <person name="Gardiner A."/>
            <person name="Garfield D.A."/>
            <person name="Garvin B.E."/>
            <person name="Gibson G."/>
            <person name="Gilbert D."/>
            <person name="Gnerre S."/>
            <person name="Godfrey J."/>
            <person name="Good R."/>
            <person name="Gotea V."/>
            <person name="Gravely B."/>
            <person name="Greenberg A.J."/>
            <person name="Griffiths-Jones S."/>
            <person name="Gross S."/>
            <person name="Guigo R."/>
            <person name="Gustafson E.A."/>
            <person name="Haerty W."/>
            <person name="Hahn M.W."/>
            <person name="Halligan D.L."/>
            <person name="Halpern A.L."/>
            <person name="Halter G.M."/>
            <person name="Han M.V."/>
            <person name="Heger A."/>
            <person name="Hillier L."/>
            <person name="Hinrichs A.S."/>
            <person name="Holmes I."/>
            <person name="Hoskins R.A."/>
            <person name="Hubisz M.J."/>
            <person name="Hultmark D."/>
            <person name="Huntley M.A."/>
            <person name="Jaffe D.B."/>
            <person name="Jagadeeshan S."/>
            <person name="Jeck W.R."/>
            <person name="Johnson J."/>
            <person name="Jones C.D."/>
            <person name="Jordan W.C."/>
            <person name="Karpen G.H."/>
            <person name="Kataoka E."/>
            <person name="Keightley P.D."/>
            <person name="Kheradpour P."/>
            <person name="Kirkness E.F."/>
            <person name="Koerich L.B."/>
            <person name="Kristiansen K."/>
            <person name="Kudrna D."/>
            <person name="Kulathinal R.J."/>
            <person name="Kumar S."/>
            <person name="Kwok R."/>
            <person name="Lander E."/>
            <person name="Langley C.H."/>
            <person name="Lapoint R."/>
            <person name="Lazzaro B.P."/>
            <person name="Lee S.J."/>
            <person name="Levesque L."/>
            <person name="Li R."/>
            <person name="Lin C.F."/>
            <person name="Lin M.F."/>
            <person name="Lindblad-Toh K."/>
            <person name="Llopart A."/>
            <person name="Long M."/>
            <person name="Low L."/>
            <person name="Lozovsky E."/>
            <person name="Lu J."/>
            <person name="Luo M."/>
            <person name="Machado C.A."/>
            <person name="Makalowski W."/>
            <person name="Marzo M."/>
            <person name="Matsuda M."/>
            <person name="Matzkin L."/>
            <person name="McAllister B."/>
            <person name="McBride C.S."/>
            <person name="McKernan B."/>
            <person name="McKernan K."/>
            <person name="Mendez-Lago M."/>
            <person name="Minx P."/>
            <person name="Mollenhauer M.U."/>
            <person name="Montooth K."/>
            <person name="Mount S.M."/>
            <person name="Mu X."/>
            <person name="Myers E."/>
            <person name="Negre B."/>
            <person name="Newfeld S."/>
            <person name="Nielsen R."/>
            <person name="Noor M.A."/>
            <person name="O'Grady P."/>
            <person name="Pachter L."/>
            <person name="Papaceit M."/>
            <person name="Parisi M.J."/>
            <person name="Parisi M."/>
            <person name="Parts L."/>
            <person name="Pedersen J.S."/>
            <person name="Pesole G."/>
            <person name="Phillippy A.M."/>
            <person name="Ponting C.P."/>
            <person name="Pop M."/>
            <person name="Porcelli D."/>
            <person name="Powell J.R."/>
            <person name="Prohaska S."/>
            <person name="Pruitt K."/>
            <person name="Puig M."/>
            <person name="Quesneville H."/>
            <person name="Ram K.R."/>
            <person name="Rand D."/>
            <person name="Rasmussen M.D."/>
            <person name="Reed L.K."/>
            <person name="Reenan R."/>
            <person name="Reily A."/>
            <person name="Remington K.A."/>
            <person name="Rieger T.T."/>
            <person name="Ritchie M.G."/>
            <person name="Robin C."/>
            <person name="Rogers Y.H."/>
            <person name="Rohde C."/>
            <person name="Rozas J."/>
            <person name="Rubenfield M.J."/>
            <person name="Ruiz A."/>
            <person name="Russo S."/>
            <person name="Salzberg S.L."/>
            <person name="Sanchez-Gracia A."/>
            <person name="Saranga D.J."/>
            <person name="Sato H."/>
            <person name="Schaeffer S.W."/>
            <person name="Schatz M.C."/>
            <person name="Schlenke T."/>
            <person name="Schwartz R."/>
            <person name="Segarra C."/>
            <person name="Singh R.S."/>
            <person name="Sirot L."/>
            <person name="Sirota M."/>
            <person name="Sisneros N.B."/>
            <person name="Smith C.D."/>
            <person name="Smith T.F."/>
            <person name="Spieth J."/>
            <person name="Stage D.E."/>
            <person name="Stark A."/>
            <person name="Stephan W."/>
            <person name="Strausberg R.L."/>
            <person name="Strempel S."/>
            <person name="Sturgill D."/>
            <person name="Sutton G."/>
            <person name="Sutton G.G."/>
            <person name="Tao W."/>
            <person name="Teichmann S."/>
            <person name="Tobari Y.N."/>
            <person name="Tomimura Y."/>
            <person name="Tsolas J.M."/>
            <person name="Valente V.L."/>
            <person name="Venter E."/>
            <person name="Venter J.C."/>
            <person name="Vicario S."/>
            <person name="Vieira F.G."/>
            <person name="Vilella A.J."/>
            <person name="Villasante A."/>
            <person name="Walenz B."/>
            <person name="Wang J."/>
            <person name="Wasserman M."/>
            <person name="Watts T."/>
            <person name="Wilson D."/>
            <person name="Wilson R.K."/>
            <person name="Wing R.A."/>
            <person name="Wolfner M.F."/>
            <person name="Wong A."/>
            <person name="Wong G.K."/>
            <person name="Wu C.I."/>
            <person name="Wu G."/>
            <person name="Yamamoto D."/>
            <person name="Yang H.P."/>
            <person name="Yang S.P."/>
            <person name="Yorke J.A."/>
            <person name="Yoshida K."/>
            <person name="Zdobnov E."/>
            <person name="Zhang P."/>
            <person name="Zhang Y."/>
            <person name="Zimin A.V."/>
            <person name="Baldwin J."/>
            <person name="Abdouelleil A."/>
            <person name="Abdulkadir J."/>
            <person name="Abebe A."/>
            <person name="Abera B."/>
            <person name="Abreu J."/>
            <person name="Acer S.C."/>
            <person name="Aftuck L."/>
            <person name="Alexander A."/>
            <person name="An P."/>
            <person name="Anderson E."/>
            <person name="Anderson S."/>
            <person name="Arachi H."/>
            <person name="Azer M."/>
            <person name="Bachantsang P."/>
            <person name="Barry A."/>
            <person name="Bayul T."/>
            <person name="Berlin A."/>
            <person name="Bessette D."/>
            <person name="Bloom T."/>
            <person name="Blye J."/>
            <person name="Boguslavskiy L."/>
            <person name="Bonnet C."/>
            <person name="Boukhgalter B."/>
            <person name="Bourzgui I."/>
            <person name="Brown A."/>
            <person name="Cahill P."/>
            <person name="Channer S."/>
            <person name="Cheshatsang Y."/>
            <person name="Chuda L."/>
            <person name="Citroen M."/>
            <person name="Collymore A."/>
            <person name="Cooke P."/>
            <person name="Costello M."/>
            <person name="D'Aco K."/>
            <person name="Daza R."/>
            <person name="De Haan G."/>
            <person name="DeGray S."/>
            <person name="DeMaso C."/>
            <person name="Dhargay N."/>
            <person name="Dooley K."/>
            <person name="Dooley E."/>
            <person name="Doricent M."/>
            <person name="Dorje P."/>
            <person name="Dorjee K."/>
            <person name="Dupes A."/>
            <person name="Elong R."/>
            <person name="Falk J."/>
            <person name="Farina A."/>
            <person name="Faro S."/>
            <person name="Ferguson D."/>
            <person name="Fisher S."/>
            <person name="Foley C.D."/>
            <person name="Franke A."/>
            <person name="Friedrich D."/>
            <person name="Gadbois L."/>
            <person name="Gearin G."/>
            <person name="Gearin C.R."/>
            <person name="Giannoukos G."/>
            <person name="Goode T."/>
            <person name="Graham J."/>
            <person name="Grandbois E."/>
            <person name="Grewal S."/>
            <person name="Gyaltsen K."/>
            <person name="Hafez N."/>
            <person name="Hagos B."/>
            <person name="Hall J."/>
            <person name="Henson C."/>
            <person name="Hollinger A."/>
            <person name="Honan T."/>
            <person name="Huard M.D."/>
            <person name="Hughes L."/>
            <person name="Hurhula B."/>
            <person name="Husby M.E."/>
            <person name="Kamat A."/>
            <person name="Kanga B."/>
            <person name="Kashin S."/>
            <person name="Khazanovich D."/>
            <person name="Kisner P."/>
            <person name="Lance K."/>
            <person name="Lara M."/>
            <person name="Lee W."/>
            <person name="Lennon N."/>
            <person name="Letendre F."/>
            <person name="LeVine R."/>
            <person name="Lipovsky A."/>
            <person name="Liu X."/>
            <person name="Liu J."/>
            <person name="Liu S."/>
            <person name="Lokyitsang T."/>
            <person name="Lokyitsang Y."/>
            <person name="Lubonja R."/>
            <person name="Lui A."/>
            <person name="MacDonald P."/>
            <person name="Magnisalis V."/>
            <person name="Maru K."/>
            <person name="Matthews C."/>
            <person name="McCusker W."/>
            <person name="McDonough S."/>
            <person name="Mehta T."/>
            <person name="Meldrim J."/>
            <person name="Meneus L."/>
            <person name="Mihai O."/>
            <person name="Mihalev A."/>
            <person name="Mihova T."/>
            <person name="Mittelman R."/>
            <person name="Mlenga V."/>
            <person name="Montmayeur A."/>
            <person name="Mulrain L."/>
            <person name="Navidi A."/>
            <person name="Naylor J."/>
            <person name="Negash T."/>
            <person name="Nguyen T."/>
            <person name="Nguyen N."/>
            <person name="Nicol R."/>
            <person name="Norbu C."/>
            <person name="Norbu N."/>
            <person name="Novod N."/>
            <person name="O'Neill B."/>
            <person name="Osman S."/>
            <person name="Markiewicz E."/>
            <person name="Oyono O.L."/>
            <person name="Patti C."/>
            <person name="Phunkhang P."/>
            <person name="Pierre F."/>
            <person name="Priest M."/>
            <person name="Raghuraman S."/>
            <person name="Rege F."/>
            <person name="Reyes R."/>
            <person name="Rise C."/>
            <person name="Rogov P."/>
            <person name="Ross K."/>
            <person name="Ryan E."/>
            <person name="Settipalli S."/>
            <person name="Shea T."/>
            <person name="Sherpa N."/>
            <person name="Shi L."/>
            <person name="Shih D."/>
            <person name="Sparrow T."/>
            <person name="Spaulding J."/>
            <person name="Stalker J."/>
            <person name="Stange-Thomann N."/>
            <person name="Stavropoulos S."/>
            <person name="Stone C."/>
            <person name="Strader C."/>
            <person name="Tesfaye S."/>
            <person name="Thomson T."/>
            <person name="Thoulutsang Y."/>
            <person name="Thoulutsang D."/>
            <person name="Topham K."/>
            <person name="Topping I."/>
            <person name="Tsamla T."/>
            <person name="Vassiliev H."/>
            <person name="Vo A."/>
            <person name="Wangchuk T."/>
            <person name="Wangdi T."/>
            <person name="Weiand M."/>
            <person name="Wilkinson J."/>
            <person name="Wilson A."/>
            <person name="Yadav S."/>
            <person name="Young G."/>
            <person name="Yu Q."/>
            <person name="Zembek L."/>
            <person name="Zhong D."/>
            <person name="Zimmer A."/>
            <person name="Zwirko Z."/>
            <person name="Jaffe D.B."/>
            <person name="Alvarez P."/>
            <person name="Brockman W."/>
            <person name="Butler J."/>
            <person name="Chin C."/>
            <person name="Gnerre S."/>
            <person name="Grabherr M."/>
            <person name="Kleber M."/>
            <person name="Mauceli E."/>
            <person name="MacCallum I."/>
        </authorList>
    </citation>
    <scope>NUCLEOTIDE SEQUENCE [LARGE SCALE GENOMIC DNA]</scope>
    <source>
        <strain evidence="15">Tucson 15010-1051.87</strain>
    </source>
</reference>
<evidence type="ECO:0000259" key="13">
    <source>
        <dbReference type="Pfam" id="PF00520"/>
    </source>
</evidence>
<dbReference type="Proteomes" id="UP000008792">
    <property type="component" value="Unassembled WGS sequence"/>
</dbReference>
<evidence type="ECO:0000256" key="8">
    <source>
        <dbReference type="ARBA" id="ARBA00023065"/>
    </source>
</evidence>
<name>B4MEC5_DROVI</name>
<feature type="transmembrane region" description="Helical" evidence="12">
    <location>
        <begin position="557"/>
        <end position="579"/>
    </location>
</feature>
<keyword evidence="5" id="KW-0677">Repeat</keyword>
<organism evidence="14 15">
    <name type="scientific">Drosophila virilis</name>
    <name type="common">Fruit fly</name>
    <dbReference type="NCBI Taxonomy" id="7244"/>
    <lineage>
        <taxon>Eukaryota</taxon>
        <taxon>Metazoa</taxon>
        <taxon>Ecdysozoa</taxon>
        <taxon>Arthropoda</taxon>
        <taxon>Hexapoda</taxon>
        <taxon>Insecta</taxon>
        <taxon>Pterygota</taxon>
        <taxon>Neoptera</taxon>
        <taxon>Endopterygota</taxon>
        <taxon>Diptera</taxon>
        <taxon>Brachycera</taxon>
        <taxon>Muscomorpha</taxon>
        <taxon>Ephydroidea</taxon>
        <taxon>Drosophilidae</taxon>
        <taxon>Drosophila</taxon>
    </lineage>
</organism>
<dbReference type="Gene3D" id="1.25.40.20">
    <property type="entry name" value="Ankyrin repeat-containing domain"/>
    <property type="match status" value="2"/>
</dbReference>
<dbReference type="STRING" id="7244.B4MEC5"/>
<evidence type="ECO:0000256" key="3">
    <source>
        <dbReference type="ARBA" id="ARBA00022606"/>
    </source>
</evidence>
<feature type="transmembrane region" description="Helical" evidence="12">
    <location>
        <begin position="525"/>
        <end position="545"/>
    </location>
</feature>
<keyword evidence="3" id="KW-0716">Sensory transduction</keyword>
<protein>
    <recommendedName>
        <fullName evidence="13">Ion transport domain-containing protein</fullName>
    </recommendedName>
</protein>
<proteinExistence type="predicted"/>
<keyword evidence="10" id="KW-0407">Ion channel</keyword>
<keyword evidence="8" id="KW-0406">Ion transport</keyword>
<dbReference type="HOGENOM" id="CLU_013460_0_0_1"/>
<dbReference type="eggNOG" id="KOG0510">
    <property type="taxonomic scope" value="Eukaryota"/>
</dbReference>
<feature type="transmembrane region" description="Helical" evidence="12">
    <location>
        <begin position="633"/>
        <end position="651"/>
    </location>
</feature>
<dbReference type="AlphaFoldDB" id="B4MEC5"/>
<dbReference type="PANTHER" id="PTHR47143">
    <property type="entry name" value="TRANSIENT RECEPTOR POTENTIAL CATION CHANNEL PROTEIN PAINLESS"/>
    <property type="match status" value="1"/>
</dbReference>
<dbReference type="EMBL" id="CH940662">
    <property type="protein sequence ID" value="EDW58890.2"/>
    <property type="molecule type" value="Genomic_DNA"/>
</dbReference>
<dbReference type="InterPro" id="IPR052076">
    <property type="entry name" value="TRP_cation_channel"/>
</dbReference>
<feature type="transmembrane region" description="Helical" evidence="12">
    <location>
        <begin position="591"/>
        <end position="613"/>
    </location>
</feature>
<feature type="transmembrane region" description="Helical" evidence="12">
    <location>
        <begin position="496"/>
        <end position="518"/>
    </location>
</feature>
<dbReference type="OrthoDB" id="2157354at2759"/>
<evidence type="ECO:0000313" key="14">
    <source>
        <dbReference type="EMBL" id="EDW58890.2"/>
    </source>
</evidence>
<comment type="subcellular location">
    <subcellularLocation>
        <location evidence="1">Membrane</location>
        <topology evidence="1">Multi-pass membrane protein</topology>
    </subcellularLocation>
</comment>
<evidence type="ECO:0000256" key="7">
    <source>
        <dbReference type="ARBA" id="ARBA00023043"/>
    </source>
</evidence>
<evidence type="ECO:0000256" key="12">
    <source>
        <dbReference type="SAM" id="Phobius"/>
    </source>
</evidence>
<dbReference type="Gene3D" id="1.10.287.70">
    <property type="match status" value="1"/>
</dbReference>
<feature type="repeat" description="ANK" evidence="11">
    <location>
        <begin position="365"/>
        <end position="397"/>
    </location>
</feature>
<dbReference type="Pfam" id="PF00023">
    <property type="entry name" value="Ank"/>
    <property type="match status" value="1"/>
</dbReference>
<evidence type="ECO:0000256" key="1">
    <source>
        <dbReference type="ARBA" id="ARBA00004141"/>
    </source>
</evidence>
<keyword evidence="6 12" id="KW-1133">Transmembrane helix</keyword>
<dbReference type="GO" id="GO:0005216">
    <property type="term" value="F:monoatomic ion channel activity"/>
    <property type="evidence" value="ECO:0007669"/>
    <property type="project" value="InterPro"/>
</dbReference>
<evidence type="ECO:0000256" key="9">
    <source>
        <dbReference type="ARBA" id="ARBA00023136"/>
    </source>
</evidence>
<accession>B4MEC5</accession>
<dbReference type="InterPro" id="IPR036770">
    <property type="entry name" value="Ankyrin_rpt-contain_sf"/>
</dbReference>
<keyword evidence="2" id="KW-0813">Transport</keyword>
<evidence type="ECO:0000313" key="15">
    <source>
        <dbReference type="Proteomes" id="UP000008792"/>
    </source>
</evidence>
<evidence type="ECO:0000256" key="5">
    <source>
        <dbReference type="ARBA" id="ARBA00022737"/>
    </source>
</evidence>
<keyword evidence="15" id="KW-1185">Reference proteome</keyword>
<sequence>MDLNGCGFSDPQAQMSAALAKRSIREFQDALEMGAQPNLQDERHTSIYEKALSTAGCAEFVEACLAYGCNVNHINQKHNKAAISYAADSRDPANLAVLLRRPGVQVDRKYAQLTPLNSLAKNLTAENADQVRACMQLLLDYGASPNVVDQGERTPLHHVLSNNKIRAAKQELVLLFLAHPHLDIDSYRNGQVRQLLQQQYPELQLPPQREAGAAGEIDDERLLRQLRDGDESQFEQLLAEHQLNISDKDNLRNANQERYLPLLFESIKRGKHRALEAILNTGININSKAQGEVTTPLELAIIWGNWRALEKLLQHPELKLAPRSSLLNAVISRLEQPLDDFCDHQRCFELLLASDRVDINEVDASGQVPLYYAVKYRNEKAVRTLLHHGAYIGTRSTFDELAIQDMSPELLEEHFDSCITTNAQKAGAQNFEIVINYMNLIRQQPAPAQSGKLRASQLEDEMTPIAYIAKSKELRHLLQHPLISSFLFLKWHRLSVIFYVNFLLYTLFTASIITHTLLKFHESEHTALTALFGLFSWLGIAYLIIREIIQLLMAPLLYFWSLTNLMELVLIVLSILTCIESSYDKETQRVLAVFTILLVALEFCLLVGSLPVLSISTHMLMLRAVSSSFSKCFALYSIFVLTFSLCFYILFGKPQDQPDQPASEPSAAVNKEEDGHFNTFSVPIEALIKTIVMLTGEFDAGDIKFDSIYTYFIFLLFVFFMTIVLFNLLNGLAVSDTQAIKAQAELNGAICRTNTLTRYEQVLTGRNGRTGFIVNIEPVRSICQRLMNIYPNYLCVRQISVLPNDGNKVLIPITDAYELKELSNAHGNGKSRASFQPLATNAEQQKKLLDPPLKLLPCSCSALTGRCSKIDNRTVKLALAVIDQKSSVEQRRQREQINERRLQHMEQKLEHILQLLQNRDLPDTGA</sequence>
<dbReference type="PANTHER" id="PTHR47143:SF4">
    <property type="entry name" value="TRANSIENT RECEPTOR POTENTIAL CATION CHANNEL PROTEIN PAINLESS"/>
    <property type="match status" value="1"/>
</dbReference>
<feature type="domain" description="Ion transport" evidence="13">
    <location>
        <begin position="499"/>
        <end position="744"/>
    </location>
</feature>
<dbReference type="PROSITE" id="PS50088">
    <property type="entry name" value="ANK_REPEAT"/>
    <property type="match status" value="1"/>
</dbReference>
<evidence type="ECO:0000256" key="4">
    <source>
        <dbReference type="ARBA" id="ARBA00022692"/>
    </source>
</evidence>
<evidence type="ECO:0000256" key="11">
    <source>
        <dbReference type="PROSITE-ProRule" id="PRU00023"/>
    </source>
</evidence>
<dbReference type="SMART" id="SM00248">
    <property type="entry name" value="ANK"/>
    <property type="match status" value="5"/>
</dbReference>
<keyword evidence="4 12" id="KW-0812">Transmembrane</keyword>
<dbReference type="InterPro" id="IPR002110">
    <property type="entry name" value="Ankyrin_rpt"/>
</dbReference>
<dbReference type="InParanoid" id="B4MEC5"/>
<keyword evidence="7 11" id="KW-0040">ANK repeat</keyword>
<evidence type="ECO:0000256" key="6">
    <source>
        <dbReference type="ARBA" id="ARBA00022989"/>
    </source>
</evidence>
<dbReference type="SUPFAM" id="SSF48403">
    <property type="entry name" value="Ankyrin repeat"/>
    <property type="match status" value="2"/>
</dbReference>